<evidence type="ECO:0000256" key="3">
    <source>
        <dbReference type="ARBA" id="ARBA00023315"/>
    </source>
</evidence>
<evidence type="ECO:0000256" key="2">
    <source>
        <dbReference type="ARBA" id="ARBA00022679"/>
    </source>
</evidence>
<evidence type="ECO:0000313" key="5">
    <source>
        <dbReference type="Proteomes" id="UP001634007"/>
    </source>
</evidence>
<comment type="caution">
    <text evidence="4">The sequence shown here is derived from an EMBL/GenBank/DDBJ whole genome shotgun (WGS) entry which is preliminary data.</text>
</comment>
<keyword evidence="5" id="KW-1185">Reference proteome</keyword>
<accession>A0ABD3LJA6</accession>
<evidence type="ECO:0008006" key="6">
    <source>
        <dbReference type="Google" id="ProtNLM"/>
    </source>
</evidence>
<dbReference type="Gene3D" id="3.30.559.10">
    <property type="entry name" value="Chloramphenicol acetyltransferase-like domain"/>
    <property type="match status" value="2"/>
</dbReference>
<sequence>MMEIAVEITSRETIKPSSPTPDHLRHYRLSFLDQISPPVYNPFVLFYTPQNEGDQSNIDDLSSKLKASLSIILTHFYPLAGRLRGNVSIECDDAGVPYSEAIVKCQVSEFTENPDPRELRNLVPFVLDASDETTLGVQFNRFDCGGIAIGICMSHKISDALSLLTFINMWAAVCRGEEILAPPQFPSAELFPPKNILGFEPSTGIIRDNIVSKRFIFKTDKIDNLKARYSKEMDLDRNRPPSRIEALSTFIWSRFAWSTRVYSEPSKKCIVLHAVNLRTKFDPPLPQYSFGNFYRVAVTSLQLDSGKECYGLVAKMRETLRGIDKGYVEKLRDGKEHLDFIKRSAEVYLKGQLLAMNFTSLCRFPVYESSFGWGNPTWVGSPALTFQNLVVFMDTKSGDGVETYISLRVEDMAALESDEEFMEFVISPGKEHISE</sequence>
<gene>
    <name evidence="4" type="ORF">ACJRO7_012649</name>
</gene>
<name>A0ABD3LJA6_EUCGL</name>
<dbReference type="Proteomes" id="UP001634007">
    <property type="component" value="Unassembled WGS sequence"/>
</dbReference>
<evidence type="ECO:0000256" key="1">
    <source>
        <dbReference type="ARBA" id="ARBA00009861"/>
    </source>
</evidence>
<organism evidence="4 5">
    <name type="scientific">Eucalyptus globulus</name>
    <name type="common">Tasmanian blue gum</name>
    <dbReference type="NCBI Taxonomy" id="34317"/>
    <lineage>
        <taxon>Eukaryota</taxon>
        <taxon>Viridiplantae</taxon>
        <taxon>Streptophyta</taxon>
        <taxon>Embryophyta</taxon>
        <taxon>Tracheophyta</taxon>
        <taxon>Spermatophyta</taxon>
        <taxon>Magnoliopsida</taxon>
        <taxon>eudicotyledons</taxon>
        <taxon>Gunneridae</taxon>
        <taxon>Pentapetalae</taxon>
        <taxon>rosids</taxon>
        <taxon>malvids</taxon>
        <taxon>Myrtales</taxon>
        <taxon>Myrtaceae</taxon>
        <taxon>Myrtoideae</taxon>
        <taxon>Eucalypteae</taxon>
        <taxon>Eucalyptus</taxon>
    </lineage>
</organism>
<keyword evidence="3" id="KW-0012">Acyltransferase</keyword>
<dbReference type="EMBL" id="JBJKBG010000002">
    <property type="protein sequence ID" value="KAL3751848.1"/>
    <property type="molecule type" value="Genomic_DNA"/>
</dbReference>
<keyword evidence="2" id="KW-0808">Transferase</keyword>
<dbReference type="PANTHER" id="PTHR31623">
    <property type="entry name" value="F21J9.9"/>
    <property type="match status" value="1"/>
</dbReference>
<dbReference type="InterPro" id="IPR023213">
    <property type="entry name" value="CAT-like_dom_sf"/>
</dbReference>
<reference evidence="4 5" key="1">
    <citation type="submission" date="2024-11" db="EMBL/GenBank/DDBJ databases">
        <title>Chromosome-level genome assembly of Eucalyptus globulus Labill. provides insights into its genome evolution.</title>
        <authorList>
            <person name="Li X."/>
        </authorList>
    </citation>
    <scope>NUCLEOTIDE SEQUENCE [LARGE SCALE GENOMIC DNA]</scope>
    <source>
        <strain evidence="4">CL2024</strain>
        <tissue evidence="4">Fresh tender leaves</tissue>
    </source>
</reference>
<proteinExistence type="inferred from homology"/>
<protein>
    <recommendedName>
        <fullName evidence="6">Transferase</fullName>
    </recommendedName>
</protein>
<dbReference type="GO" id="GO:0016746">
    <property type="term" value="F:acyltransferase activity"/>
    <property type="evidence" value="ECO:0007669"/>
    <property type="project" value="UniProtKB-KW"/>
</dbReference>
<dbReference type="Pfam" id="PF02458">
    <property type="entry name" value="Transferase"/>
    <property type="match status" value="1"/>
</dbReference>
<dbReference type="AlphaFoldDB" id="A0ABD3LJA6"/>
<dbReference type="PANTHER" id="PTHR31623:SF46">
    <property type="entry name" value="VINORINE SYNTHASE-LIKE"/>
    <property type="match status" value="1"/>
</dbReference>
<evidence type="ECO:0000313" key="4">
    <source>
        <dbReference type="EMBL" id="KAL3751848.1"/>
    </source>
</evidence>
<comment type="similarity">
    <text evidence="1">Belongs to the plant acyltransferase family.</text>
</comment>